<comment type="caution">
    <text evidence="1">The sequence shown here is derived from an EMBL/GenBank/DDBJ whole genome shotgun (WGS) entry which is preliminary data.</text>
</comment>
<organism evidence="1 2">
    <name type="scientific">Pseudoalteromonas rubra</name>
    <dbReference type="NCBI Taxonomy" id="43658"/>
    <lineage>
        <taxon>Bacteria</taxon>
        <taxon>Pseudomonadati</taxon>
        <taxon>Pseudomonadota</taxon>
        <taxon>Gammaproteobacteria</taxon>
        <taxon>Alteromonadales</taxon>
        <taxon>Pseudoalteromonadaceae</taxon>
        <taxon>Pseudoalteromonas</taxon>
    </lineage>
</organism>
<dbReference type="AlphaFoldDB" id="A0A5S3WQW5"/>
<dbReference type="OrthoDB" id="6301255at2"/>
<dbReference type="InterPro" id="IPR036291">
    <property type="entry name" value="NAD(P)-bd_dom_sf"/>
</dbReference>
<dbReference type="SUPFAM" id="SSF51735">
    <property type="entry name" value="NAD(P)-binding Rossmann-fold domains"/>
    <property type="match status" value="1"/>
</dbReference>
<accession>A0A5S3WQW5</accession>
<dbReference type="EMBL" id="PNCI01000010">
    <property type="protein sequence ID" value="TMP30807.1"/>
    <property type="molecule type" value="Genomic_DNA"/>
</dbReference>
<evidence type="ECO:0000313" key="1">
    <source>
        <dbReference type="EMBL" id="TMP30807.1"/>
    </source>
</evidence>
<protein>
    <submittedName>
        <fullName evidence="1">Uncharacterized protein</fullName>
    </submittedName>
</protein>
<evidence type="ECO:0000313" key="2">
    <source>
        <dbReference type="Proteomes" id="UP000310249"/>
    </source>
</evidence>
<name>A0A5S3WQW5_9GAMM</name>
<sequence length="236" mass="25755">MSRVIYAFAHSDWDRALLDYLQAQGKSPLLLAPTAEIVARFPAFATLTIEALAQADEPDAMLFQQLSAQSKDTGLVVLHAIGGIADSAATVDATVSQAHIEAAFLTAKYCCGVLREFEGSLCYPLLSDAYAYVQDQGYQHGHDSITCYGIDALQKSLAKEWCGYPVRVNSLALPLCASDDTERKALKRAMRNSVYGAKPAVMLREQVLAEIWRQASDPGWQNGQTLALRPAMDIKL</sequence>
<proteinExistence type="predicted"/>
<gene>
    <name evidence="1" type="ORF">CWB99_05590</name>
</gene>
<dbReference type="Proteomes" id="UP000310249">
    <property type="component" value="Unassembled WGS sequence"/>
</dbReference>
<dbReference type="RefSeq" id="WP_138550966.1">
    <property type="nucleotide sequence ID" value="NZ_PNCH01000016.1"/>
</dbReference>
<reference evidence="1 2" key="1">
    <citation type="submission" date="2018-01" db="EMBL/GenBank/DDBJ databases">
        <authorList>
            <person name="Paulsen S."/>
            <person name="Gram L.K."/>
        </authorList>
    </citation>
    <scope>NUCLEOTIDE SEQUENCE [LARGE SCALE GENOMIC DNA]</scope>
    <source>
        <strain evidence="1 2">S2676</strain>
    </source>
</reference>
<reference evidence="2" key="2">
    <citation type="submission" date="2019-06" db="EMBL/GenBank/DDBJ databases">
        <title>Co-occurence of chitin degradation, pigmentation and bioactivity in marine Pseudoalteromonas.</title>
        <authorList>
            <person name="Sonnenschein E.C."/>
            <person name="Bech P.K."/>
        </authorList>
    </citation>
    <scope>NUCLEOTIDE SEQUENCE [LARGE SCALE GENOMIC DNA]</scope>
    <source>
        <strain evidence="2">S2676</strain>
    </source>
</reference>